<dbReference type="InterPro" id="IPR052945">
    <property type="entry name" value="Mitotic_Regulator"/>
</dbReference>
<dbReference type="RefSeq" id="WP_132968027.1">
    <property type="nucleotide sequence ID" value="NZ_LEKL01000027.1"/>
</dbReference>
<dbReference type="Proteomes" id="UP000305526">
    <property type="component" value="Unassembled WGS sequence"/>
</dbReference>
<comment type="caution">
    <text evidence="1">The sequence shown here is derived from an EMBL/GenBank/DDBJ whole genome shotgun (WGS) entry which is preliminary data.</text>
</comment>
<dbReference type="SUPFAM" id="SSF81901">
    <property type="entry name" value="HCP-like"/>
    <property type="match status" value="1"/>
</dbReference>
<sequence length="99" mass="10897">MTALSLFFVVLPVAAATPEEITEQGLSAQRNGDYDLAKFYYEEAAAQGYDEAQNKLGYMYQQGLGVKTDYARAKFYYEQAAAQGNADHTTISGSSMKMD</sequence>
<dbReference type="Proteomes" id="UP000294619">
    <property type="component" value="Unassembled WGS sequence"/>
</dbReference>
<evidence type="ECO:0000313" key="3">
    <source>
        <dbReference type="Proteomes" id="UP000294619"/>
    </source>
</evidence>
<dbReference type="InterPro" id="IPR011990">
    <property type="entry name" value="TPR-like_helical_dom_sf"/>
</dbReference>
<reference evidence="1 3" key="1">
    <citation type="submission" date="2019-03" db="EMBL/GenBank/DDBJ databases">
        <title>Genomic Encyclopedia of Type Strains, Phase IV (KMG-IV): sequencing the most valuable type-strain genomes for metagenomic binning, comparative biology and taxonomic classification.</title>
        <authorList>
            <person name="Goeker M."/>
        </authorList>
    </citation>
    <scope>NUCLEOTIDE SEQUENCE [LARGE SCALE GENOMIC DNA]</scope>
    <source>
        <strain evidence="1 3">DSM 28140</strain>
    </source>
</reference>
<evidence type="ECO:0000313" key="1">
    <source>
        <dbReference type="EMBL" id="TCV83648.1"/>
    </source>
</evidence>
<dbReference type="Gene3D" id="1.25.40.10">
    <property type="entry name" value="Tetratricopeptide repeat domain"/>
    <property type="match status" value="1"/>
</dbReference>
<dbReference type="PANTHER" id="PTHR43628:SF1">
    <property type="entry name" value="CHITIN SYNTHASE REGULATORY FACTOR 2-RELATED"/>
    <property type="match status" value="1"/>
</dbReference>
<keyword evidence="4" id="KW-1185">Reference proteome</keyword>
<organism evidence="1 3">
    <name type="scientific">Testudinibacter aquarius</name>
    <dbReference type="NCBI Taxonomy" id="1524974"/>
    <lineage>
        <taxon>Bacteria</taxon>
        <taxon>Pseudomonadati</taxon>
        <taxon>Pseudomonadota</taxon>
        <taxon>Gammaproteobacteria</taxon>
        <taxon>Pasteurellales</taxon>
        <taxon>Pasteurellaceae</taxon>
        <taxon>Testudinibacter</taxon>
    </lineage>
</organism>
<evidence type="ECO:0000313" key="4">
    <source>
        <dbReference type="Proteomes" id="UP000305526"/>
    </source>
</evidence>
<dbReference type="AlphaFoldDB" id="A0A4R3XZ77"/>
<dbReference type="InterPro" id="IPR006597">
    <property type="entry name" value="Sel1-like"/>
</dbReference>
<dbReference type="EMBL" id="SMCP01000014">
    <property type="protein sequence ID" value="TCV83648.1"/>
    <property type="molecule type" value="Genomic_DNA"/>
</dbReference>
<dbReference type="PANTHER" id="PTHR43628">
    <property type="entry name" value="ACTIVATOR OF C KINASE PROTEIN 1-RELATED"/>
    <property type="match status" value="1"/>
</dbReference>
<proteinExistence type="predicted"/>
<protein>
    <submittedName>
        <fullName evidence="2">Sel1 repeat family protein</fullName>
    </submittedName>
    <submittedName>
        <fullName evidence="1">Sel1 repeat-containing protein</fullName>
    </submittedName>
</protein>
<name>A0A4R3XZ77_9PAST</name>
<reference evidence="2 4" key="2">
    <citation type="submission" date="2019-05" db="EMBL/GenBank/DDBJ databases">
        <title>Pasteurellaceae isolates from reptiles.</title>
        <authorList>
            <person name="Bojesen A.M."/>
            <person name="Lund E."/>
        </authorList>
    </citation>
    <scope>NUCLEOTIDE SEQUENCE [LARGE SCALE GENOMIC DNA]</scope>
    <source>
        <strain evidence="2 4">ELNT2x</strain>
    </source>
</reference>
<dbReference type="SMART" id="SM00671">
    <property type="entry name" value="SEL1"/>
    <property type="match status" value="1"/>
</dbReference>
<dbReference type="EMBL" id="VDGV01000057">
    <property type="protein sequence ID" value="TNG91570.1"/>
    <property type="molecule type" value="Genomic_DNA"/>
</dbReference>
<dbReference type="Pfam" id="PF08238">
    <property type="entry name" value="Sel1"/>
    <property type="match status" value="2"/>
</dbReference>
<accession>A0A4R3XZ77</accession>
<gene>
    <name evidence="1" type="ORF">EDC16_11414</name>
    <name evidence="2" type="ORF">FHQ21_07235</name>
</gene>
<evidence type="ECO:0000313" key="2">
    <source>
        <dbReference type="EMBL" id="TNG91570.1"/>
    </source>
</evidence>